<accession>A0A173ULX0</accession>
<dbReference type="SUPFAM" id="SSF53067">
    <property type="entry name" value="Actin-like ATPase domain"/>
    <property type="match status" value="2"/>
</dbReference>
<sequence length="379" mass="42264">MKEKGMTTITLKKINREKVYQYIYQQKETSKLQIVQDLQMGLSTVSQNLNELENDGLISRNGYFKSTGGRKAQIIKIVEDFRISIGLGILKDMFHIVAVNLYGNAVATETIELPYENSDAYYTALAANVELFIQKNHYAPEKIEGISIATQGIISPDGNAITYGDIMGNANMQLSDFSSRLPYPCHLEHDSKAAADLELWNHPQLNSALVFLLNPNLGGAIITGHEVHQGNHMRSGLIEHICIDPDGPKCYCGNHGCLETYCSANALKVTTGMPIKDFFNLLHQTQAPNLIQIWRNYLDHLAFAIRNLNLVIDSPVIISGYLAPYFLDADMQYLLNKVNEGSLFQMTEDQLLVGNHGQYTPAIGAALYYIKEFLTPVVS</sequence>
<keyword evidence="3" id="KW-0859">Xylose metabolism</keyword>
<dbReference type="RefSeq" id="WP_055158379.1">
    <property type="nucleotide sequence ID" value="NZ_CYXR01000030.1"/>
</dbReference>
<dbReference type="InterPro" id="IPR043129">
    <property type="entry name" value="ATPase_NBD"/>
</dbReference>
<keyword evidence="3" id="KW-0119">Carbohydrate metabolism</keyword>
<organism evidence="4 5">
    <name type="scientific">Coprococcus comes</name>
    <dbReference type="NCBI Taxonomy" id="410072"/>
    <lineage>
        <taxon>Bacteria</taxon>
        <taxon>Bacillati</taxon>
        <taxon>Bacillota</taxon>
        <taxon>Clostridia</taxon>
        <taxon>Lachnospirales</taxon>
        <taxon>Lachnospiraceae</taxon>
        <taxon>Coprococcus</taxon>
    </lineage>
</organism>
<evidence type="ECO:0000256" key="3">
    <source>
        <dbReference type="ARBA" id="ARBA00022629"/>
    </source>
</evidence>
<dbReference type="PANTHER" id="PTHR18964:SF149">
    <property type="entry name" value="BIFUNCTIONAL UDP-N-ACETYLGLUCOSAMINE 2-EPIMERASE_N-ACETYLMANNOSAMINE KINASE"/>
    <property type="match status" value="1"/>
</dbReference>
<dbReference type="InterPro" id="IPR000600">
    <property type="entry name" value="ROK"/>
</dbReference>
<gene>
    <name evidence="4" type="primary">mlc_1</name>
    <name evidence="4" type="ORF">ERS852574_02987</name>
</gene>
<proteinExistence type="inferred from homology"/>
<dbReference type="InterPro" id="IPR036390">
    <property type="entry name" value="WH_DNA-bd_sf"/>
</dbReference>
<protein>
    <submittedName>
        <fullName evidence="4">Making large colonies protein</fullName>
    </submittedName>
</protein>
<evidence type="ECO:0000313" key="5">
    <source>
        <dbReference type="Proteomes" id="UP000095727"/>
    </source>
</evidence>
<dbReference type="InterPro" id="IPR036388">
    <property type="entry name" value="WH-like_DNA-bd_sf"/>
</dbReference>
<comment type="similarity">
    <text evidence="2">Belongs to the ROK (NagC/XylR) family.</text>
</comment>
<evidence type="ECO:0000256" key="1">
    <source>
        <dbReference type="ARBA" id="ARBA00002486"/>
    </source>
</evidence>
<reference evidence="4 5" key="1">
    <citation type="submission" date="2015-09" db="EMBL/GenBank/DDBJ databases">
        <authorList>
            <consortium name="Pathogen Informatics"/>
        </authorList>
    </citation>
    <scope>NUCLEOTIDE SEQUENCE [LARGE SCALE GENOMIC DNA]</scope>
    <source>
        <strain evidence="4 5">2789STDY5834962</strain>
    </source>
</reference>
<dbReference type="Proteomes" id="UP000095727">
    <property type="component" value="Unassembled WGS sequence"/>
</dbReference>
<dbReference type="EMBL" id="CYXR01000030">
    <property type="protein sequence ID" value="CUN14558.1"/>
    <property type="molecule type" value="Genomic_DNA"/>
</dbReference>
<dbReference type="Pfam" id="PF00480">
    <property type="entry name" value="ROK"/>
    <property type="match status" value="1"/>
</dbReference>
<dbReference type="SUPFAM" id="SSF46785">
    <property type="entry name" value="Winged helix' DNA-binding domain"/>
    <property type="match status" value="1"/>
</dbReference>
<dbReference type="GO" id="GO:0042732">
    <property type="term" value="P:D-xylose metabolic process"/>
    <property type="evidence" value="ECO:0007669"/>
    <property type="project" value="UniProtKB-KW"/>
</dbReference>
<dbReference type="Gene3D" id="1.10.10.10">
    <property type="entry name" value="Winged helix-like DNA-binding domain superfamily/Winged helix DNA-binding domain"/>
    <property type="match status" value="1"/>
</dbReference>
<dbReference type="PANTHER" id="PTHR18964">
    <property type="entry name" value="ROK (REPRESSOR, ORF, KINASE) FAMILY"/>
    <property type="match status" value="1"/>
</dbReference>
<evidence type="ECO:0000313" key="4">
    <source>
        <dbReference type="EMBL" id="CUN14558.1"/>
    </source>
</evidence>
<dbReference type="AlphaFoldDB" id="A0A173ULX0"/>
<comment type="function">
    <text evidence="1">Transcriptional repressor of xylose-utilizing enzymes.</text>
</comment>
<name>A0A173ULX0_9FIRM</name>
<dbReference type="Gene3D" id="3.30.420.40">
    <property type="match status" value="2"/>
</dbReference>
<evidence type="ECO:0000256" key="2">
    <source>
        <dbReference type="ARBA" id="ARBA00006479"/>
    </source>
</evidence>